<evidence type="ECO:0000313" key="9">
    <source>
        <dbReference type="Proteomes" id="UP001579974"/>
    </source>
</evidence>
<dbReference type="Gene3D" id="3.10.290.10">
    <property type="entry name" value="RNA-binding S4 domain"/>
    <property type="match status" value="1"/>
</dbReference>
<dbReference type="CDD" id="cd02869">
    <property type="entry name" value="PseudoU_synth_RluA_like"/>
    <property type="match status" value="1"/>
</dbReference>
<dbReference type="Pfam" id="PF00849">
    <property type="entry name" value="PseudoU_synth_2"/>
    <property type="match status" value="1"/>
</dbReference>
<protein>
    <recommendedName>
        <fullName evidence="4">RNA pseudouridylate synthase</fullName>
    </recommendedName>
    <alternativeName>
        <fullName evidence="5">RNA-uridine isomerase</fullName>
    </alternativeName>
</protein>
<dbReference type="InterPro" id="IPR006145">
    <property type="entry name" value="PsdUridine_synth_RsuA/RluA"/>
</dbReference>
<dbReference type="PANTHER" id="PTHR21600:SF44">
    <property type="entry name" value="RIBOSOMAL LARGE SUBUNIT PSEUDOURIDINE SYNTHASE D"/>
    <property type="match status" value="1"/>
</dbReference>
<evidence type="ECO:0000256" key="1">
    <source>
        <dbReference type="ARBA" id="ARBA00000073"/>
    </source>
</evidence>
<evidence type="ECO:0000256" key="2">
    <source>
        <dbReference type="ARBA" id="ARBA00010876"/>
    </source>
</evidence>
<proteinExistence type="inferred from homology"/>
<organism evidence="8 9">
    <name type="scientific">Alicyclobacillus fastidiosus</name>
    <dbReference type="NCBI Taxonomy" id="392011"/>
    <lineage>
        <taxon>Bacteria</taxon>
        <taxon>Bacillati</taxon>
        <taxon>Bacillota</taxon>
        <taxon>Bacilli</taxon>
        <taxon>Bacillales</taxon>
        <taxon>Alicyclobacillaceae</taxon>
        <taxon>Alicyclobacillus</taxon>
    </lineage>
</organism>
<comment type="caution">
    <text evidence="8">The sequence shown here is derived from an EMBL/GenBank/DDBJ whole genome shotgun (WGS) entry which is preliminary data.</text>
</comment>
<dbReference type="PROSITE" id="PS01129">
    <property type="entry name" value="PSI_RLU"/>
    <property type="match status" value="1"/>
</dbReference>
<dbReference type="InterPro" id="IPR050188">
    <property type="entry name" value="RluA_PseudoU_synthase"/>
</dbReference>
<dbReference type="Proteomes" id="UP001579974">
    <property type="component" value="Unassembled WGS sequence"/>
</dbReference>
<dbReference type="EMBL" id="JBDXSU010000002">
    <property type="protein sequence ID" value="MFB5189384.1"/>
    <property type="molecule type" value="Genomic_DNA"/>
</dbReference>
<dbReference type="InterPro" id="IPR006224">
    <property type="entry name" value="PsdUridine_synth_RluA-like_CS"/>
</dbReference>
<dbReference type="SUPFAM" id="SSF55120">
    <property type="entry name" value="Pseudouridine synthase"/>
    <property type="match status" value="1"/>
</dbReference>
<evidence type="ECO:0000256" key="6">
    <source>
        <dbReference type="PROSITE-ProRule" id="PRU00182"/>
    </source>
</evidence>
<comment type="catalytic activity">
    <reaction evidence="1">
        <text>a uridine in RNA = a pseudouridine in RNA</text>
        <dbReference type="Rhea" id="RHEA:48348"/>
        <dbReference type="Rhea" id="RHEA-COMP:12068"/>
        <dbReference type="Rhea" id="RHEA-COMP:12069"/>
        <dbReference type="ChEBI" id="CHEBI:65314"/>
        <dbReference type="ChEBI" id="CHEBI:65315"/>
    </reaction>
</comment>
<dbReference type="InterPro" id="IPR020103">
    <property type="entry name" value="PsdUridine_synth_cat_dom_sf"/>
</dbReference>
<sequence length="323" mass="36142">MYEFIITDAEAGRKLSTLLSNTHGMSRRLLRKVIQTDGVLCNGAPVMLSYIVKTGDRIGVQFPDEETTVEPEPMPLHVCYEDDNIVVVNKPAGVLTHPSARERTGSLLAGVAAYLQPHGLVPHSIHRLDKFTSGAIMFAKHAHGHHLFDAALRNDLVHRNYVAIAFTPTRPPLDQWMRFEDFIAQDPNKPSRRIVGDEQNGQLAITHMCPIARVGDVSICLFRLETGRTHQIRLQMAARGMPLAGDRDYTYAYSGQPATKASTFHERMFPHQALHAYQLVWRVRPTDEPRKAYAKPADLLEELWSMLGGEPSLHALVESKALS</sequence>
<evidence type="ECO:0000256" key="5">
    <source>
        <dbReference type="ARBA" id="ARBA00033164"/>
    </source>
</evidence>
<accession>A0ABV5AAU6</accession>
<dbReference type="GO" id="GO:0016853">
    <property type="term" value="F:isomerase activity"/>
    <property type="evidence" value="ECO:0007669"/>
    <property type="project" value="UniProtKB-KW"/>
</dbReference>
<name>A0ABV5AAU6_9BACL</name>
<keyword evidence="3 8" id="KW-0413">Isomerase</keyword>
<feature type="domain" description="Pseudouridine synthase RsuA/RluA-like" evidence="7">
    <location>
        <begin position="84"/>
        <end position="238"/>
    </location>
</feature>
<dbReference type="Gene3D" id="3.30.2350.10">
    <property type="entry name" value="Pseudouridine synthase"/>
    <property type="match status" value="1"/>
</dbReference>
<dbReference type="CDD" id="cd00165">
    <property type="entry name" value="S4"/>
    <property type="match status" value="1"/>
</dbReference>
<keyword evidence="9" id="KW-1185">Reference proteome</keyword>
<keyword evidence="6" id="KW-0694">RNA-binding</keyword>
<evidence type="ECO:0000259" key="7">
    <source>
        <dbReference type="Pfam" id="PF00849"/>
    </source>
</evidence>
<dbReference type="SUPFAM" id="SSF55174">
    <property type="entry name" value="Alpha-L RNA-binding motif"/>
    <property type="match status" value="1"/>
</dbReference>
<dbReference type="PANTHER" id="PTHR21600">
    <property type="entry name" value="MITOCHONDRIAL RNA PSEUDOURIDINE SYNTHASE"/>
    <property type="match status" value="1"/>
</dbReference>
<reference evidence="8 9" key="1">
    <citation type="journal article" date="2024" name="Int. J. Mol. Sci.">
        <title>Exploration of Alicyclobacillus spp. Genome in Search of Antibiotic Resistance.</title>
        <authorList>
            <person name="Bucka-Kolendo J."/>
            <person name="Kiousi D.E."/>
            <person name="Dekowska A."/>
            <person name="Mikolajczuk-Szczyrba A."/>
            <person name="Karadedos D.M."/>
            <person name="Michael P."/>
            <person name="Galanis A."/>
            <person name="Sokolowska B."/>
        </authorList>
    </citation>
    <scope>NUCLEOTIDE SEQUENCE [LARGE SCALE GENOMIC DNA]</scope>
    <source>
        <strain evidence="8 9">KKP 3000</strain>
    </source>
</reference>
<dbReference type="InterPro" id="IPR036986">
    <property type="entry name" value="S4_RNA-bd_sf"/>
</dbReference>
<gene>
    <name evidence="8" type="ORF">KKP3000_002391</name>
</gene>
<dbReference type="PROSITE" id="PS50889">
    <property type="entry name" value="S4"/>
    <property type="match status" value="1"/>
</dbReference>
<comment type="similarity">
    <text evidence="2">Belongs to the pseudouridine synthase RluA family.</text>
</comment>
<evidence type="ECO:0000256" key="4">
    <source>
        <dbReference type="ARBA" id="ARBA00031870"/>
    </source>
</evidence>
<evidence type="ECO:0000256" key="3">
    <source>
        <dbReference type="ARBA" id="ARBA00023235"/>
    </source>
</evidence>
<evidence type="ECO:0000313" key="8">
    <source>
        <dbReference type="EMBL" id="MFB5189384.1"/>
    </source>
</evidence>
<dbReference type="RefSeq" id="WP_275476727.1">
    <property type="nucleotide sequence ID" value="NZ_CP162940.1"/>
</dbReference>